<feature type="transmembrane region" description="Helical" evidence="7">
    <location>
        <begin position="12"/>
        <end position="41"/>
    </location>
</feature>
<keyword evidence="6 7" id="KW-0472">Membrane</keyword>
<dbReference type="EMBL" id="CP036276">
    <property type="protein sequence ID" value="QDU46963.1"/>
    <property type="molecule type" value="Genomic_DNA"/>
</dbReference>
<dbReference type="RefSeq" id="WP_145379536.1">
    <property type="nucleotide sequence ID" value="NZ_CP036276.1"/>
</dbReference>
<dbReference type="PANTHER" id="PTHR30489">
    <property type="entry name" value="LIPOPROTEIN-RELEASING SYSTEM TRANSMEMBRANE PROTEIN LOLE"/>
    <property type="match status" value="1"/>
</dbReference>
<evidence type="ECO:0000313" key="9">
    <source>
        <dbReference type="EMBL" id="QDU46963.1"/>
    </source>
</evidence>
<evidence type="ECO:0000256" key="3">
    <source>
        <dbReference type="ARBA" id="ARBA00022475"/>
    </source>
</evidence>
<evidence type="ECO:0000256" key="6">
    <source>
        <dbReference type="ARBA" id="ARBA00023136"/>
    </source>
</evidence>
<evidence type="ECO:0000259" key="8">
    <source>
        <dbReference type="Pfam" id="PF02687"/>
    </source>
</evidence>
<feature type="transmembrane region" description="Helical" evidence="7">
    <location>
        <begin position="437"/>
        <end position="457"/>
    </location>
</feature>
<feature type="domain" description="ABC3 transporter permease C-terminal" evidence="8">
    <location>
        <begin position="274"/>
        <end position="385"/>
    </location>
</feature>
<dbReference type="InterPro" id="IPR051447">
    <property type="entry name" value="Lipoprotein-release_system"/>
</dbReference>
<dbReference type="AlphaFoldDB" id="A0A517ZWU4"/>
<feature type="transmembrane region" description="Helical" evidence="7">
    <location>
        <begin position="313"/>
        <end position="339"/>
    </location>
</feature>
<feature type="transmembrane region" description="Helical" evidence="7">
    <location>
        <begin position="359"/>
        <end position="380"/>
    </location>
</feature>
<evidence type="ECO:0000256" key="4">
    <source>
        <dbReference type="ARBA" id="ARBA00022692"/>
    </source>
</evidence>
<dbReference type="Proteomes" id="UP000319383">
    <property type="component" value="Chromosome"/>
</dbReference>
<proteinExistence type="inferred from homology"/>
<comment type="subcellular location">
    <subcellularLocation>
        <location evidence="1">Cell membrane</location>
        <topology evidence="1">Multi-pass membrane protein</topology>
    </subcellularLocation>
</comment>
<feature type="transmembrane region" description="Helical" evidence="7">
    <location>
        <begin position="271"/>
        <end position="292"/>
    </location>
</feature>
<keyword evidence="3" id="KW-1003">Cell membrane</keyword>
<keyword evidence="4 7" id="KW-0812">Transmembrane</keyword>
<evidence type="ECO:0000256" key="7">
    <source>
        <dbReference type="SAM" id="Phobius"/>
    </source>
</evidence>
<sequence>MSVLDRKLSRDLYAVKGLLIAIVAILTVGIAGFVLYLSLYYNLELSRRSYYAQSRMADFWIDIEKIPQLELQRLREIRGISDFRPRINFSVSVDLEGVDRPLSGEVISLPAEPTPVINNIVIRSGGYFTNLRSEEVIVSDAFARARGIKPGDTIHLLLNNRRQELFVVGTAVSPEYVYTMSQGGIFPDANNYGIFFVKHSFAEEVFDFQGAANQVVGLLAPEVRERPQRVLDQIETVLAPYGKPTATALAKQSSNQMVVDQLEKIKIESMILPPIFMVVAISILNVLMMRIAEQQRTIVGTLKAIGVSNWTIFGHYLNFGVIIGLIGGILGVGLGYWLAGIVTEMQAQFFEFPRLINRPYPYILGVGLLLSVLFSVLGTLRGVRAVMRLKPAEAMRPKPPVVGRRTFLERGSFFWRRLDFRWQLVIRSIFRQRVRTATGLFAAMTGASLVFVTMHMMDSFQEIITFQFDKMMLSDYEISLKGEHDFSVVYEAQRLSGVDLVEPVFGVGCTFHNGLHKKKGGITGIVPTARLTVPRDAEGIPVPIPQTGVMLNRQLANMLHVSAGDQLTIVPLKGETREITIPVTRVYESLMGISAFANLEYLNHLVGEETSVTSLQLKVQPGEEARQQLFRELKQFPALQGVGSAREQKMLLEELILGPTIAVVAIMVLFAGLIFCGSVLTASLISLAERQQEIATLRVLGYTPHEVGAIFFRESFLINMLGTAIGLPLGYWLSYVIDEASSTEMLRMPFVIEPRSFWITIVTGVVFTFIAHFPVQWAVRKMDWQRALNVKE</sequence>
<keyword evidence="9" id="KW-0449">Lipoprotein</keyword>
<evidence type="ECO:0000256" key="1">
    <source>
        <dbReference type="ARBA" id="ARBA00004651"/>
    </source>
</evidence>
<dbReference type="GO" id="GO:0044874">
    <property type="term" value="P:lipoprotein localization to outer membrane"/>
    <property type="evidence" value="ECO:0007669"/>
    <property type="project" value="TreeGrafter"/>
</dbReference>
<reference evidence="9 10" key="1">
    <citation type="submission" date="2019-02" db="EMBL/GenBank/DDBJ databases">
        <title>Deep-cultivation of Planctomycetes and their phenomic and genomic characterization uncovers novel biology.</title>
        <authorList>
            <person name="Wiegand S."/>
            <person name="Jogler M."/>
            <person name="Boedeker C."/>
            <person name="Pinto D."/>
            <person name="Vollmers J."/>
            <person name="Rivas-Marin E."/>
            <person name="Kohn T."/>
            <person name="Peeters S.H."/>
            <person name="Heuer A."/>
            <person name="Rast P."/>
            <person name="Oberbeckmann S."/>
            <person name="Bunk B."/>
            <person name="Jeske O."/>
            <person name="Meyerdierks A."/>
            <person name="Storesund J.E."/>
            <person name="Kallscheuer N."/>
            <person name="Luecker S."/>
            <person name="Lage O.M."/>
            <person name="Pohl T."/>
            <person name="Merkel B.J."/>
            <person name="Hornburger P."/>
            <person name="Mueller R.-W."/>
            <person name="Bruemmer F."/>
            <person name="Labrenz M."/>
            <person name="Spormann A.M."/>
            <person name="Op den Camp H."/>
            <person name="Overmann J."/>
            <person name="Amann R."/>
            <person name="Jetten M.S.M."/>
            <person name="Mascher T."/>
            <person name="Medema M.H."/>
            <person name="Devos D.P."/>
            <person name="Kaster A.-K."/>
            <person name="Ovreas L."/>
            <person name="Rohde M."/>
            <person name="Galperin M.Y."/>
            <person name="Jogler C."/>
        </authorList>
    </citation>
    <scope>NUCLEOTIDE SEQUENCE [LARGE SCALE GENOMIC DNA]</scope>
    <source>
        <strain evidence="9 10">Mal52</strain>
    </source>
</reference>
<protein>
    <submittedName>
        <fullName evidence="9">Outer membrane-specific lipoprotein transporter subunit LolE</fullName>
    </submittedName>
</protein>
<evidence type="ECO:0000256" key="5">
    <source>
        <dbReference type="ARBA" id="ARBA00022989"/>
    </source>
</evidence>
<dbReference type="PANTHER" id="PTHR30489:SF0">
    <property type="entry name" value="LIPOPROTEIN-RELEASING SYSTEM TRANSMEMBRANE PROTEIN LOLE"/>
    <property type="match status" value="1"/>
</dbReference>
<keyword evidence="5 7" id="KW-1133">Transmembrane helix</keyword>
<feature type="domain" description="ABC3 transporter permease C-terminal" evidence="8">
    <location>
        <begin position="666"/>
        <end position="782"/>
    </location>
</feature>
<evidence type="ECO:0000313" key="10">
    <source>
        <dbReference type="Proteomes" id="UP000319383"/>
    </source>
</evidence>
<gene>
    <name evidence="9" type="ORF">Mal52_54910</name>
</gene>
<accession>A0A517ZWU4</accession>
<feature type="transmembrane region" description="Helical" evidence="7">
    <location>
        <begin position="716"/>
        <end position="737"/>
    </location>
</feature>
<feature type="transmembrane region" description="Helical" evidence="7">
    <location>
        <begin position="757"/>
        <end position="779"/>
    </location>
</feature>
<feature type="transmembrane region" description="Helical" evidence="7">
    <location>
        <begin position="655"/>
        <end position="688"/>
    </location>
</feature>
<organism evidence="9 10">
    <name type="scientific">Symmachiella dynata</name>
    <dbReference type="NCBI Taxonomy" id="2527995"/>
    <lineage>
        <taxon>Bacteria</taxon>
        <taxon>Pseudomonadati</taxon>
        <taxon>Planctomycetota</taxon>
        <taxon>Planctomycetia</taxon>
        <taxon>Planctomycetales</taxon>
        <taxon>Planctomycetaceae</taxon>
        <taxon>Symmachiella</taxon>
    </lineage>
</organism>
<evidence type="ECO:0000256" key="2">
    <source>
        <dbReference type="ARBA" id="ARBA00005236"/>
    </source>
</evidence>
<name>A0A517ZWU4_9PLAN</name>
<dbReference type="Pfam" id="PF02687">
    <property type="entry name" value="FtsX"/>
    <property type="match status" value="2"/>
</dbReference>
<dbReference type="InterPro" id="IPR003838">
    <property type="entry name" value="ABC3_permease_C"/>
</dbReference>
<dbReference type="GO" id="GO:0098797">
    <property type="term" value="C:plasma membrane protein complex"/>
    <property type="evidence" value="ECO:0007669"/>
    <property type="project" value="TreeGrafter"/>
</dbReference>
<keyword evidence="10" id="KW-1185">Reference proteome</keyword>
<dbReference type="KEGG" id="sdyn:Mal52_54910"/>
<comment type="similarity">
    <text evidence="2">Belongs to the ABC-4 integral membrane protein family. LolC/E subfamily.</text>
</comment>